<evidence type="ECO:0000313" key="3">
    <source>
        <dbReference type="Proteomes" id="UP000019434"/>
    </source>
</evidence>
<feature type="domain" description="Glycosyl transferase family 1" evidence="1">
    <location>
        <begin position="170"/>
        <end position="330"/>
    </location>
</feature>
<keyword evidence="2" id="KW-0808">Transferase</keyword>
<evidence type="ECO:0000259" key="1">
    <source>
        <dbReference type="Pfam" id="PF00534"/>
    </source>
</evidence>
<dbReference type="eggNOG" id="arCOG01410">
    <property type="taxonomic scope" value="Archaea"/>
</dbReference>
<dbReference type="STRING" id="195522.BD01_1492"/>
<dbReference type="RefSeq" id="WP_042691387.1">
    <property type="nucleotide sequence ID" value="NZ_CP007264.1"/>
</dbReference>
<dbReference type="EMBL" id="CP007264">
    <property type="protein sequence ID" value="AHL23103.1"/>
    <property type="molecule type" value="Genomic_DNA"/>
</dbReference>
<evidence type="ECO:0000313" key="2">
    <source>
        <dbReference type="EMBL" id="AHL23103.1"/>
    </source>
</evidence>
<dbReference type="Pfam" id="PF00534">
    <property type="entry name" value="Glycos_transf_1"/>
    <property type="match status" value="1"/>
</dbReference>
<dbReference type="HOGENOM" id="CLU_041762_0_1_2"/>
<proteinExistence type="predicted"/>
<dbReference type="AlphaFoldDB" id="W8NUY6"/>
<keyword evidence="3" id="KW-1185">Reference proteome</keyword>
<dbReference type="Proteomes" id="UP000019434">
    <property type="component" value="Chromosome"/>
</dbReference>
<accession>W8NUY6</accession>
<dbReference type="InterPro" id="IPR001296">
    <property type="entry name" value="Glyco_trans_1"/>
</dbReference>
<dbReference type="Gene3D" id="3.40.50.2000">
    <property type="entry name" value="Glycogen Phosphorylase B"/>
    <property type="match status" value="2"/>
</dbReference>
<reference evidence="2 3" key="1">
    <citation type="submission" date="2014-02" db="EMBL/GenBank/DDBJ databases">
        <title>Genome Sequence of an Hyperthermophilic Archaeon, Thermococcus nautili 30-1, producing viral vesicles.</title>
        <authorList>
            <person name="Oberto J."/>
            <person name="Gaudin M."/>
            <person name="Cossu M."/>
            <person name="Gorlas A."/>
            <person name="Slesarev A."/>
            <person name="Marguet E."/>
            <person name="Forterre P."/>
        </authorList>
    </citation>
    <scope>NUCLEOTIDE SEQUENCE [LARGE SCALE GENOMIC DNA]</scope>
    <source>
        <strain evidence="2 3">30-1</strain>
    </source>
</reference>
<organism evidence="2 3">
    <name type="scientific">Thermococcus nautili</name>
    <dbReference type="NCBI Taxonomy" id="195522"/>
    <lineage>
        <taxon>Archaea</taxon>
        <taxon>Methanobacteriati</taxon>
        <taxon>Methanobacteriota</taxon>
        <taxon>Thermococci</taxon>
        <taxon>Thermococcales</taxon>
        <taxon>Thermococcaceae</taxon>
        <taxon>Thermococcus</taxon>
    </lineage>
</organism>
<dbReference type="KEGG" id="tnu:BD01_1492"/>
<protein>
    <submittedName>
        <fullName evidence="2">Glycosyltransferase</fullName>
    </submittedName>
</protein>
<dbReference type="PANTHER" id="PTHR12526">
    <property type="entry name" value="GLYCOSYLTRANSFERASE"/>
    <property type="match status" value="1"/>
</dbReference>
<name>W8NUY6_9EURY</name>
<gene>
    <name evidence="2" type="ORF">BD01_1492</name>
</gene>
<sequence length="355" mass="40952">MKVLFISGREPSYVRNSLILRGLKENGINVVEYTSQLNSYSKRYYEVLRKVLIKKEKEVDIIFVGFLGQPIVPIVKSVLPGKPIIFDAFISVYDTLCFDRQIIKPNSLFGKSSYLLDKSSCELADIVLLDTNAHIDYFVNTFGIERDKFKSIFVGADNSVFYPRYIEKDNEIFEVFYYSTYLPLHGVKYIIEAAKKLEKYSDIHFNIIGKGVEYERIIRYAKKLNLQNISFREWIPYEKLPMEIAKADVCLGGHFSDIDKAKRVIAGKTFQFIAMRKPTIVGDNPANRELLKDKKSALFVEHANSDDLADKILELKDNEKLREKIAYGGYDVYKKKATPERIGKEIVNIINKMLN</sequence>
<dbReference type="OrthoDB" id="132546at2157"/>
<dbReference type="SUPFAM" id="SSF53756">
    <property type="entry name" value="UDP-Glycosyltransferase/glycogen phosphorylase"/>
    <property type="match status" value="1"/>
</dbReference>
<dbReference type="GO" id="GO:0016757">
    <property type="term" value="F:glycosyltransferase activity"/>
    <property type="evidence" value="ECO:0007669"/>
    <property type="project" value="InterPro"/>
</dbReference>
<dbReference type="GeneID" id="24958598"/>